<name>A0A8B5Y6X5_BACLI</name>
<organism evidence="1 2">
    <name type="scientific">Bacillus licheniformis</name>
    <dbReference type="NCBI Taxonomy" id="1402"/>
    <lineage>
        <taxon>Bacteria</taxon>
        <taxon>Bacillati</taxon>
        <taxon>Bacillota</taxon>
        <taxon>Bacilli</taxon>
        <taxon>Bacillales</taxon>
        <taxon>Bacillaceae</taxon>
        <taxon>Bacillus</taxon>
    </lineage>
</organism>
<proteinExistence type="predicted"/>
<protein>
    <submittedName>
        <fullName evidence="1">Uncharacterized protein</fullName>
    </submittedName>
</protein>
<evidence type="ECO:0000313" key="2">
    <source>
        <dbReference type="Proteomes" id="UP000435910"/>
    </source>
</evidence>
<gene>
    <name evidence="1" type="ORF">CHCC16736_0474</name>
</gene>
<dbReference type="Proteomes" id="UP000435910">
    <property type="component" value="Unassembled WGS sequence"/>
</dbReference>
<accession>A0A8B5Y6X5</accession>
<reference evidence="1 2" key="1">
    <citation type="submission" date="2019-06" db="EMBL/GenBank/DDBJ databases">
        <title>Genome sequence analysis of &gt;100 Bacillus licheniformis strains suggests intrinsic resistance to this species.</title>
        <authorList>
            <person name="Wels M."/>
            <person name="Siezen R.J."/>
            <person name="Johansen E."/>
            <person name="Stuer-Lauridsen B."/>
            <person name="Bjerre K."/>
            <person name="Nielsen B.K.K."/>
        </authorList>
    </citation>
    <scope>NUCLEOTIDE SEQUENCE [LARGE SCALE GENOMIC DNA]</scope>
    <source>
        <strain evidence="1 2">BAC-16736</strain>
    </source>
</reference>
<evidence type="ECO:0000313" key="1">
    <source>
        <dbReference type="EMBL" id="TWL22011.1"/>
    </source>
</evidence>
<sequence length="37" mass="4408">MQHAQEEVIDLAVYLEAAIQKFDELEKKFDELEREKA</sequence>
<dbReference type="EMBL" id="NILC01000030">
    <property type="protein sequence ID" value="TWL22011.1"/>
    <property type="molecule type" value="Genomic_DNA"/>
</dbReference>
<dbReference type="AlphaFoldDB" id="A0A8B5Y6X5"/>
<comment type="caution">
    <text evidence="1">The sequence shown here is derived from an EMBL/GenBank/DDBJ whole genome shotgun (WGS) entry which is preliminary data.</text>
</comment>